<name>A0A1Y5SH49_9RHOB</name>
<evidence type="ECO:0000313" key="8">
    <source>
        <dbReference type="Proteomes" id="UP000193870"/>
    </source>
</evidence>
<evidence type="ECO:0000259" key="6">
    <source>
        <dbReference type="Pfam" id="PF04932"/>
    </source>
</evidence>
<dbReference type="InterPro" id="IPR051533">
    <property type="entry name" value="WaaL-like"/>
</dbReference>
<feature type="transmembrane region" description="Helical" evidence="5">
    <location>
        <begin position="170"/>
        <end position="191"/>
    </location>
</feature>
<protein>
    <recommendedName>
        <fullName evidence="6">O-antigen ligase-related domain-containing protein</fullName>
    </recommendedName>
</protein>
<keyword evidence="3 5" id="KW-1133">Transmembrane helix</keyword>
<evidence type="ECO:0000256" key="1">
    <source>
        <dbReference type="ARBA" id="ARBA00004141"/>
    </source>
</evidence>
<organism evidence="7 8">
    <name type="scientific">Palleronia marisminoris</name>
    <dbReference type="NCBI Taxonomy" id="315423"/>
    <lineage>
        <taxon>Bacteria</taxon>
        <taxon>Pseudomonadati</taxon>
        <taxon>Pseudomonadota</taxon>
        <taxon>Alphaproteobacteria</taxon>
        <taxon>Rhodobacterales</taxon>
        <taxon>Roseobacteraceae</taxon>
        <taxon>Palleronia</taxon>
    </lineage>
</organism>
<evidence type="ECO:0000256" key="2">
    <source>
        <dbReference type="ARBA" id="ARBA00022692"/>
    </source>
</evidence>
<gene>
    <name evidence="7" type="ORF">PAM7066_01739</name>
</gene>
<dbReference type="PANTHER" id="PTHR37422">
    <property type="entry name" value="TEICHURONIC ACID BIOSYNTHESIS PROTEIN TUAE"/>
    <property type="match status" value="1"/>
</dbReference>
<evidence type="ECO:0000313" key="7">
    <source>
        <dbReference type="EMBL" id="SLN40715.1"/>
    </source>
</evidence>
<comment type="subcellular location">
    <subcellularLocation>
        <location evidence="1">Membrane</location>
        <topology evidence="1">Multi-pass membrane protein</topology>
    </subcellularLocation>
</comment>
<keyword evidence="2 5" id="KW-0812">Transmembrane</keyword>
<accession>A0A1Y5SH49</accession>
<dbReference type="STRING" id="315423.SAMN04488020_104116"/>
<keyword evidence="4 5" id="KW-0472">Membrane</keyword>
<feature type="transmembrane region" description="Helical" evidence="5">
    <location>
        <begin position="354"/>
        <end position="387"/>
    </location>
</feature>
<feature type="transmembrane region" description="Helical" evidence="5">
    <location>
        <begin position="31"/>
        <end position="48"/>
    </location>
</feature>
<feature type="domain" description="O-antigen ligase-related" evidence="6">
    <location>
        <begin position="197"/>
        <end position="331"/>
    </location>
</feature>
<dbReference type="OrthoDB" id="264250at2"/>
<keyword evidence="8" id="KW-1185">Reference proteome</keyword>
<reference evidence="7 8" key="1">
    <citation type="submission" date="2017-03" db="EMBL/GenBank/DDBJ databases">
        <authorList>
            <person name="Afonso C.L."/>
            <person name="Miller P.J."/>
            <person name="Scott M.A."/>
            <person name="Spackman E."/>
            <person name="Goraichik I."/>
            <person name="Dimitrov K.M."/>
            <person name="Suarez D.L."/>
            <person name="Swayne D.E."/>
        </authorList>
    </citation>
    <scope>NUCLEOTIDE SEQUENCE [LARGE SCALE GENOMIC DNA]</scope>
    <source>
        <strain evidence="7 8">CECT 7066</strain>
    </source>
</reference>
<feature type="transmembrane region" description="Helical" evidence="5">
    <location>
        <begin position="237"/>
        <end position="254"/>
    </location>
</feature>
<evidence type="ECO:0000256" key="5">
    <source>
        <dbReference type="SAM" id="Phobius"/>
    </source>
</evidence>
<sequence length="417" mass="45025">MTLGRATLCLLVIAVLTPVHLTIGGVRLTPYLILAAMVLPFLLLRWMAAGPALRAPDLAIVALVLWQGLTIARLHPDQVLEFAGQQTLFTLGAYTAGRLLVRSAEDFAALLKLLVICAVASLPFALYEALADIPLILRMVAKSPFATFAENDYAARLGLYRAQWVFSHPIHYGLFCAFLMSPVVFGLGWALPVRGATAVALSAGCFLSVSSGAVLSVALQIILALCHRVAGLVGPPWRIVLATIGLGYLALELVSTRSAFTALSTRLAIDSHTAAFRTLIWQFGSEQVARTPILGNGYRYWARPPWMADSVDNHWLQQAMQHGLPATALLVAALASALWLVNRGSASEGMRLGWTLFIAGFVFSASTVAIWGEIQVIFMLLFGAGLWMAPEPAPVRRAAWRFTRAVNPPERPAHAPA</sequence>
<feature type="transmembrane region" description="Helical" evidence="5">
    <location>
        <begin position="113"/>
        <end position="137"/>
    </location>
</feature>
<dbReference type="EMBL" id="FWFV01000004">
    <property type="protein sequence ID" value="SLN40715.1"/>
    <property type="molecule type" value="Genomic_DNA"/>
</dbReference>
<dbReference type="Pfam" id="PF04932">
    <property type="entry name" value="Wzy_C"/>
    <property type="match status" value="1"/>
</dbReference>
<dbReference type="AlphaFoldDB" id="A0A1Y5SH49"/>
<evidence type="ECO:0000256" key="4">
    <source>
        <dbReference type="ARBA" id="ARBA00023136"/>
    </source>
</evidence>
<dbReference type="PANTHER" id="PTHR37422:SF23">
    <property type="entry name" value="TEICHURONIC ACID BIOSYNTHESIS PROTEIN TUAE"/>
    <property type="match status" value="1"/>
</dbReference>
<dbReference type="InterPro" id="IPR007016">
    <property type="entry name" value="O-antigen_ligase-rel_domated"/>
</dbReference>
<evidence type="ECO:0000256" key="3">
    <source>
        <dbReference type="ARBA" id="ARBA00022989"/>
    </source>
</evidence>
<proteinExistence type="predicted"/>
<feature type="transmembrane region" description="Helical" evidence="5">
    <location>
        <begin position="323"/>
        <end position="342"/>
    </location>
</feature>
<dbReference type="Proteomes" id="UP000193870">
    <property type="component" value="Unassembled WGS sequence"/>
</dbReference>
<feature type="transmembrane region" description="Helical" evidence="5">
    <location>
        <begin position="198"/>
        <end position="225"/>
    </location>
</feature>